<dbReference type="AlphaFoldDB" id="A0A2N9YHL0"/>
<dbReference type="Proteomes" id="UP000234271">
    <property type="component" value="Chromosome"/>
</dbReference>
<keyword evidence="3" id="KW-1185">Reference proteome</keyword>
<organism evidence="2 3">
    <name type="scientific">Beggiatoa leptomitoformis</name>
    <dbReference type="NCBI Taxonomy" id="288004"/>
    <lineage>
        <taxon>Bacteria</taxon>
        <taxon>Pseudomonadati</taxon>
        <taxon>Pseudomonadota</taxon>
        <taxon>Gammaproteobacteria</taxon>
        <taxon>Thiotrichales</taxon>
        <taxon>Thiotrichaceae</taxon>
        <taxon>Beggiatoa</taxon>
    </lineage>
</organism>
<dbReference type="RefSeq" id="WP_062152495.1">
    <property type="nucleotide sequence ID" value="NZ_CP012373.2"/>
</dbReference>
<proteinExistence type="predicted"/>
<keyword evidence="2" id="KW-0808">Transferase</keyword>
<protein>
    <submittedName>
        <fullName evidence="2">Sulfurtransferase</fullName>
    </submittedName>
</protein>
<dbReference type="Gene3D" id="3.40.250.10">
    <property type="entry name" value="Rhodanese-like domain"/>
    <property type="match status" value="1"/>
</dbReference>
<dbReference type="OrthoDB" id="9811849at2"/>
<dbReference type="SMART" id="SM00450">
    <property type="entry name" value="RHOD"/>
    <property type="match status" value="1"/>
</dbReference>
<evidence type="ECO:0000313" key="2">
    <source>
        <dbReference type="EMBL" id="AUI69706.1"/>
    </source>
</evidence>
<gene>
    <name evidence="2" type="ORF">BLE401_14095</name>
</gene>
<dbReference type="PANTHER" id="PTHR43031">
    <property type="entry name" value="FAD-DEPENDENT OXIDOREDUCTASE"/>
    <property type="match status" value="1"/>
</dbReference>
<feature type="domain" description="Rhodanese" evidence="1">
    <location>
        <begin position="20"/>
        <end position="108"/>
    </location>
</feature>
<dbReference type="InterPro" id="IPR036873">
    <property type="entry name" value="Rhodanese-like_dom_sf"/>
</dbReference>
<dbReference type="InterPro" id="IPR001763">
    <property type="entry name" value="Rhodanese-like_dom"/>
</dbReference>
<accession>A0A2N9YHL0</accession>
<dbReference type="KEGG" id="blep:AL038_10185"/>
<sequence length="110" mass="12599">MRQLSPPQLKAYLEQQVIENSPLPLLLDVREPWEYQICHLDNAVLIPMGTLPNQLSTLDRQQEIVVICHHGVRSQQVGWFLERVGFKDIINLVGGVAAWAQEVDHNMPTY</sequence>
<dbReference type="PANTHER" id="PTHR43031:SF17">
    <property type="entry name" value="SULFURTRANSFERASE YTWF-RELATED"/>
    <property type="match status" value="1"/>
</dbReference>
<dbReference type="InterPro" id="IPR050229">
    <property type="entry name" value="GlpE_sulfurtransferase"/>
</dbReference>
<dbReference type="GO" id="GO:0016740">
    <property type="term" value="F:transferase activity"/>
    <property type="evidence" value="ECO:0007669"/>
    <property type="project" value="UniProtKB-KW"/>
</dbReference>
<dbReference type="STRING" id="288004.AL038_10185"/>
<dbReference type="SUPFAM" id="SSF52821">
    <property type="entry name" value="Rhodanese/Cell cycle control phosphatase"/>
    <property type="match status" value="1"/>
</dbReference>
<evidence type="ECO:0000259" key="1">
    <source>
        <dbReference type="PROSITE" id="PS50206"/>
    </source>
</evidence>
<dbReference type="EMBL" id="CP018889">
    <property type="protein sequence ID" value="AUI69706.1"/>
    <property type="molecule type" value="Genomic_DNA"/>
</dbReference>
<dbReference type="Pfam" id="PF00581">
    <property type="entry name" value="Rhodanese"/>
    <property type="match status" value="1"/>
</dbReference>
<dbReference type="PROSITE" id="PS50206">
    <property type="entry name" value="RHODANESE_3"/>
    <property type="match status" value="1"/>
</dbReference>
<evidence type="ECO:0000313" key="3">
    <source>
        <dbReference type="Proteomes" id="UP000234271"/>
    </source>
</evidence>
<name>A0A2N9YHL0_9GAMM</name>
<reference evidence="3" key="1">
    <citation type="submission" date="2016-12" db="EMBL/GenBank/DDBJ databases">
        <title>Complete Genome Sequence of Beggiatoa leptomitiformis D-401.</title>
        <authorList>
            <person name="Fomenkov A."/>
            <person name="Vincze T."/>
            <person name="Grabovich M."/>
            <person name="Anton B.P."/>
            <person name="Dubinina G."/>
            <person name="Orlova M."/>
            <person name="Belousova E."/>
            <person name="Roberts R.J."/>
        </authorList>
    </citation>
    <scope>NUCLEOTIDE SEQUENCE [LARGE SCALE GENOMIC DNA]</scope>
    <source>
        <strain evidence="3">D-401</strain>
    </source>
</reference>